<keyword evidence="1" id="KW-1133">Transmembrane helix</keyword>
<comment type="caution">
    <text evidence="2">The sequence shown here is derived from an EMBL/GenBank/DDBJ whole genome shotgun (WGS) entry which is preliminary data.</text>
</comment>
<keyword evidence="1" id="KW-0472">Membrane</keyword>
<dbReference type="AlphaFoldDB" id="A0A8T0QWV6"/>
<proteinExistence type="predicted"/>
<evidence type="ECO:0000256" key="1">
    <source>
        <dbReference type="SAM" id="Phobius"/>
    </source>
</evidence>
<evidence type="ECO:0000313" key="2">
    <source>
        <dbReference type="EMBL" id="KAG2577459.1"/>
    </source>
</evidence>
<sequence length="52" mass="5717">MDQRGFTVLLEVYAIMLLCLFLHGSCVVLTNVENQAAVLCIWFVVPCSISVG</sequence>
<reference evidence="2" key="1">
    <citation type="submission" date="2020-05" db="EMBL/GenBank/DDBJ databases">
        <title>WGS assembly of Panicum virgatum.</title>
        <authorList>
            <person name="Lovell J.T."/>
            <person name="Jenkins J."/>
            <person name="Shu S."/>
            <person name="Juenger T.E."/>
            <person name="Schmutz J."/>
        </authorList>
    </citation>
    <scope>NUCLEOTIDE SEQUENCE</scope>
    <source>
        <strain evidence="2">AP13</strain>
    </source>
</reference>
<accession>A0A8T0QWV6</accession>
<gene>
    <name evidence="2" type="ORF">PVAP13_6NG102015</name>
</gene>
<feature type="transmembrane region" description="Helical" evidence="1">
    <location>
        <begin position="12"/>
        <end position="30"/>
    </location>
</feature>
<evidence type="ECO:0000313" key="3">
    <source>
        <dbReference type="Proteomes" id="UP000823388"/>
    </source>
</evidence>
<dbReference type="Proteomes" id="UP000823388">
    <property type="component" value="Chromosome 6N"/>
</dbReference>
<dbReference type="EMBL" id="CM029048">
    <property type="protein sequence ID" value="KAG2577459.1"/>
    <property type="molecule type" value="Genomic_DNA"/>
</dbReference>
<name>A0A8T0QWV6_PANVG</name>
<organism evidence="2 3">
    <name type="scientific">Panicum virgatum</name>
    <name type="common">Blackwell switchgrass</name>
    <dbReference type="NCBI Taxonomy" id="38727"/>
    <lineage>
        <taxon>Eukaryota</taxon>
        <taxon>Viridiplantae</taxon>
        <taxon>Streptophyta</taxon>
        <taxon>Embryophyta</taxon>
        <taxon>Tracheophyta</taxon>
        <taxon>Spermatophyta</taxon>
        <taxon>Magnoliopsida</taxon>
        <taxon>Liliopsida</taxon>
        <taxon>Poales</taxon>
        <taxon>Poaceae</taxon>
        <taxon>PACMAD clade</taxon>
        <taxon>Panicoideae</taxon>
        <taxon>Panicodae</taxon>
        <taxon>Paniceae</taxon>
        <taxon>Panicinae</taxon>
        <taxon>Panicum</taxon>
        <taxon>Panicum sect. Hiantes</taxon>
    </lineage>
</organism>
<protein>
    <submittedName>
        <fullName evidence="2">Uncharacterized protein</fullName>
    </submittedName>
</protein>
<keyword evidence="1" id="KW-0812">Transmembrane</keyword>
<keyword evidence="3" id="KW-1185">Reference proteome</keyword>